<name>A0A2T1DYF8_9CYAN</name>
<dbReference type="InterPro" id="IPR001789">
    <property type="entry name" value="Sig_transdc_resp-reg_receiver"/>
</dbReference>
<dbReference type="InterPro" id="IPR011006">
    <property type="entry name" value="CheY-like_superfamily"/>
</dbReference>
<dbReference type="InterPro" id="IPR050595">
    <property type="entry name" value="Bact_response_regulator"/>
</dbReference>
<dbReference type="SMART" id="SM00448">
    <property type="entry name" value="REC"/>
    <property type="match status" value="1"/>
</dbReference>
<feature type="domain" description="Response regulatory" evidence="3">
    <location>
        <begin position="4"/>
        <end position="129"/>
    </location>
</feature>
<reference evidence="4 5" key="2">
    <citation type="submission" date="2018-03" db="EMBL/GenBank/DDBJ databases">
        <title>The ancient ancestry and fast evolution of plastids.</title>
        <authorList>
            <person name="Moore K.R."/>
            <person name="Magnabosco C."/>
            <person name="Momper L."/>
            <person name="Gold D.A."/>
            <person name="Bosak T."/>
            <person name="Fournier G.P."/>
        </authorList>
    </citation>
    <scope>NUCLEOTIDE SEQUENCE [LARGE SCALE GENOMIC DNA]</scope>
    <source>
        <strain evidence="4 5">ULC18</strain>
    </source>
</reference>
<evidence type="ECO:0000313" key="5">
    <source>
        <dbReference type="Proteomes" id="UP000239576"/>
    </source>
</evidence>
<dbReference type="Pfam" id="PF00072">
    <property type="entry name" value="Response_reg"/>
    <property type="match status" value="1"/>
</dbReference>
<dbReference type="SUPFAM" id="SSF52172">
    <property type="entry name" value="CheY-like"/>
    <property type="match status" value="1"/>
</dbReference>
<dbReference type="OrthoDB" id="9792014at2"/>
<reference evidence="5" key="1">
    <citation type="submission" date="2018-02" db="EMBL/GenBank/DDBJ databases">
        <authorList>
            <person name="Moore K."/>
            <person name="Momper L."/>
        </authorList>
    </citation>
    <scope>NUCLEOTIDE SEQUENCE [LARGE SCALE GENOMIC DNA]</scope>
    <source>
        <strain evidence="5">ULC18</strain>
    </source>
</reference>
<dbReference type="AlphaFoldDB" id="A0A2T1DYF8"/>
<gene>
    <name evidence="4" type="ORF">C7B82_23185</name>
</gene>
<dbReference type="RefSeq" id="WP_106258983.1">
    <property type="nucleotide sequence ID" value="NZ_CAWNSW010000163.1"/>
</dbReference>
<evidence type="ECO:0000313" key="4">
    <source>
        <dbReference type="EMBL" id="PSB25528.1"/>
    </source>
</evidence>
<evidence type="ECO:0000256" key="1">
    <source>
        <dbReference type="ARBA" id="ARBA00022553"/>
    </source>
</evidence>
<sequence>MTKTVLLVEDDLGNVRVFSRYLTRLGGLTVKHTENAEEVMQIAKAGEADLILMDVSLSRSLYQGKAVDGIKLTQLLKSDPSTASLPIILVTAHAMIGDKENSLQQSGADGYISKPVVDYRAFVDQVIALLPIEEE</sequence>
<evidence type="ECO:0000259" key="3">
    <source>
        <dbReference type="PROSITE" id="PS50110"/>
    </source>
</evidence>
<comment type="caution">
    <text evidence="4">The sequence shown here is derived from an EMBL/GenBank/DDBJ whole genome shotgun (WGS) entry which is preliminary data.</text>
</comment>
<dbReference type="PANTHER" id="PTHR44591">
    <property type="entry name" value="STRESS RESPONSE REGULATOR PROTEIN 1"/>
    <property type="match status" value="1"/>
</dbReference>
<evidence type="ECO:0000256" key="2">
    <source>
        <dbReference type="PROSITE-ProRule" id="PRU00169"/>
    </source>
</evidence>
<keyword evidence="1 2" id="KW-0597">Phosphoprotein</keyword>
<dbReference type="Gene3D" id="3.40.50.2300">
    <property type="match status" value="1"/>
</dbReference>
<dbReference type="PANTHER" id="PTHR44591:SF23">
    <property type="entry name" value="CHEY SUBFAMILY"/>
    <property type="match status" value="1"/>
</dbReference>
<dbReference type="Proteomes" id="UP000239576">
    <property type="component" value="Unassembled WGS sequence"/>
</dbReference>
<accession>A0A2T1DYF8</accession>
<protein>
    <recommendedName>
        <fullName evidence="3">Response regulatory domain-containing protein</fullName>
    </recommendedName>
</protein>
<organism evidence="4 5">
    <name type="scientific">Stenomitos frigidus ULC18</name>
    <dbReference type="NCBI Taxonomy" id="2107698"/>
    <lineage>
        <taxon>Bacteria</taxon>
        <taxon>Bacillati</taxon>
        <taxon>Cyanobacteriota</taxon>
        <taxon>Cyanophyceae</taxon>
        <taxon>Leptolyngbyales</taxon>
        <taxon>Leptolyngbyaceae</taxon>
        <taxon>Stenomitos</taxon>
    </lineage>
</organism>
<dbReference type="EMBL" id="PVWK01000124">
    <property type="protein sequence ID" value="PSB25528.1"/>
    <property type="molecule type" value="Genomic_DNA"/>
</dbReference>
<proteinExistence type="predicted"/>
<dbReference type="GO" id="GO:0000160">
    <property type="term" value="P:phosphorelay signal transduction system"/>
    <property type="evidence" value="ECO:0007669"/>
    <property type="project" value="InterPro"/>
</dbReference>
<dbReference type="PROSITE" id="PS50110">
    <property type="entry name" value="RESPONSE_REGULATORY"/>
    <property type="match status" value="1"/>
</dbReference>
<feature type="modified residue" description="4-aspartylphosphate" evidence="2">
    <location>
        <position position="54"/>
    </location>
</feature>
<keyword evidence="5" id="KW-1185">Reference proteome</keyword>